<dbReference type="InterPro" id="IPR047783">
    <property type="entry name" value="ORF2/OrfX-like"/>
</dbReference>
<protein>
    <recommendedName>
        <fullName evidence="5">DNA-binding protein</fullName>
    </recommendedName>
</protein>
<dbReference type="EMBL" id="FUGD01000113">
    <property type="protein sequence ID" value="SJM37929.1"/>
    <property type="molecule type" value="Genomic_DNA"/>
</dbReference>
<keyword evidence="1" id="KW-0175">Coiled coil</keyword>
<evidence type="ECO:0000313" key="4">
    <source>
        <dbReference type="Proteomes" id="UP000188169"/>
    </source>
</evidence>
<feature type="coiled-coil region" evidence="1">
    <location>
        <begin position="72"/>
        <end position="134"/>
    </location>
</feature>
<gene>
    <name evidence="3" type="ORF">A1019T_01914</name>
</gene>
<keyword evidence="4" id="KW-1185">Reference proteome</keyword>
<evidence type="ECO:0000256" key="1">
    <source>
        <dbReference type="SAM" id="Coils"/>
    </source>
</evidence>
<evidence type="ECO:0000256" key="2">
    <source>
        <dbReference type="SAM" id="MobiDB-lite"/>
    </source>
</evidence>
<dbReference type="Proteomes" id="UP000188169">
    <property type="component" value="Unassembled WGS sequence"/>
</dbReference>
<feature type="region of interest" description="Disordered" evidence="2">
    <location>
        <begin position="139"/>
        <end position="158"/>
    </location>
</feature>
<dbReference type="OrthoDB" id="6702069at2"/>
<evidence type="ECO:0008006" key="5">
    <source>
        <dbReference type="Google" id="ProtNLM"/>
    </source>
</evidence>
<sequence>MKLTVTDAAKQWGITRNTIYNNINNGKLSRDSNKMIDTAEMFRAFGEPKQTKRVDSVSGIQSLSSSMTPESTAELQHQLELEQLKNKHLEESLQKQELVNKDCRQQVTHYQRQIELLNDNLSKANMSIQELVQSRLIGMDPHKPTEDEQQSGNTDDNVTKAETVHPAQEVNTTEPITQKVKKWRWW</sequence>
<reference evidence="4" key="1">
    <citation type="submission" date="2017-02" db="EMBL/GenBank/DDBJ databases">
        <authorList>
            <person name="Mornico D."/>
        </authorList>
    </citation>
    <scope>NUCLEOTIDE SEQUENCE [LARGE SCALE GENOMIC DNA]</scope>
</reference>
<dbReference type="STRING" id="1945520.A1019T_01914"/>
<name>A0A1R4EHP7_9GAMM</name>
<organism evidence="3 4">
    <name type="scientific">Psychrobacter pasteurii</name>
    <dbReference type="NCBI Taxonomy" id="1945520"/>
    <lineage>
        <taxon>Bacteria</taxon>
        <taxon>Pseudomonadati</taxon>
        <taxon>Pseudomonadota</taxon>
        <taxon>Gammaproteobacteria</taxon>
        <taxon>Moraxellales</taxon>
        <taxon>Moraxellaceae</taxon>
        <taxon>Psychrobacter</taxon>
    </lineage>
</organism>
<accession>A0A1R4EHP7</accession>
<dbReference type="RefSeq" id="WP_077449300.1">
    <property type="nucleotide sequence ID" value="NZ_FUGD01000113.1"/>
</dbReference>
<proteinExistence type="predicted"/>
<evidence type="ECO:0000313" key="3">
    <source>
        <dbReference type="EMBL" id="SJM37929.1"/>
    </source>
</evidence>
<dbReference type="AlphaFoldDB" id="A0A1R4EHP7"/>
<dbReference type="NCBIfam" id="NF038291">
    <property type="entry name" value="rep_pAB02_ORF2"/>
    <property type="match status" value="1"/>
</dbReference>